<dbReference type="PANTHER" id="PTHR43133:SF62">
    <property type="entry name" value="RNA POLYMERASE SIGMA FACTOR SIGZ"/>
    <property type="match status" value="1"/>
</dbReference>
<evidence type="ECO:0000313" key="8">
    <source>
        <dbReference type="EMBL" id="PSL03368.1"/>
    </source>
</evidence>
<dbReference type="GO" id="GO:0006352">
    <property type="term" value="P:DNA-templated transcription initiation"/>
    <property type="evidence" value="ECO:0007669"/>
    <property type="project" value="InterPro"/>
</dbReference>
<dbReference type="InterPro" id="IPR007630">
    <property type="entry name" value="RNA_pol_sigma70_r4"/>
</dbReference>
<dbReference type="PANTHER" id="PTHR43133">
    <property type="entry name" value="RNA POLYMERASE ECF-TYPE SIGMA FACTO"/>
    <property type="match status" value="1"/>
</dbReference>
<dbReference type="Gene3D" id="1.10.10.10">
    <property type="entry name" value="Winged helix-like DNA-binding domain superfamily/Winged helix DNA-binding domain"/>
    <property type="match status" value="1"/>
</dbReference>
<dbReference type="SUPFAM" id="SSF88946">
    <property type="entry name" value="Sigma2 domain of RNA polymerase sigma factors"/>
    <property type="match status" value="1"/>
</dbReference>
<dbReference type="CDD" id="cd06171">
    <property type="entry name" value="Sigma70_r4"/>
    <property type="match status" value="1"/>
</dbReference>
<comment type="similarity">
    <text evidence="1">Belongs to the sigma-70 factor family. ECF subfamily.</text>
</comment>
<evidence type="ECO:0000256" key="3">
    <source>
        <dbReference type="ARBA" id="ARBA00023082"/>
    </source>
</evidence>
<keyword evidence="2" id="KW-0805">Transcription regulation</keyword>
<proteinExistence type="inferred from homology"/>
<dbReference type="InterPro" id="IPR039425">
    <property type="entry name" value="RNA_pol_sigma-70-like"/>
</dbReference>
<dbReference type="EMBL" id="PYGF01000007">
    <property type="protein sequence ID" value="PSL03368.1"/>
    <property type="molecule type" value="Genomic_DNA"/>
</dbReference>
<dbReference type="GO" id="GO:0016987">
    <property type="term" value="F:sigma factor activity"/>
    <property type="evidence" value="ECO:0007669"/>
    <property type="project" value="UniProtKB-KW"/>
</dbReference>
<name>A0A2P8E1L1_9BACT</name>
<accession>A0A2P8E1L1</accession>
<comment type="caution">
    <text evidence="8">The sequence shown here is derived from an EMBL/GenBank/DDBJ whole genome shotgun (WGS) entry which is preliminary data.</text>
</comment>
<organism evidence="8 9">
    <name type="scientific">Cecembia rubra</name>
    <dbReference type="NCBI Taxonomy" id="1485585"/>
    <lineage>
        <taxon>Bacteria</taxon>
        <taxon>Pseudomonadati</taxon>
        <taxon>Bacteroidota</taxon>
        <taxon>Cytophagia</taxon>
        <taxon>Cytophagales</taxon>
        <taxon>Cyclobacteriaceae</taxon>
        <taxon>Cecembia</taxon>
    </lineage>
</organism>
<evidence type="ECO:0000256" key="4">
    <source>
        <dbReference type="ARBA" id="ARBA00023125"/>
    </source>
</evidence>
<keyword evidence="9" id="KW-1185">Reference proteome</keyword>
<dbReference type="NCBIfam" id="TIGR02937">
    <property type="entry name" value="sigma70-ECF"/>
    <property type="match status" value="1"/>
</dbReference>
<dbReference type="GO" id="GO:0003677">
    <property type="term" value="F:DNA binding"/>
    <property type="evidence" value="ECO:0007669"/>
    <property type="project" value="UniProtKB-KW"/>
</dbReference>
<dbReference type="Proteomes" id="UP000240708">
    <property type="component" value="Unassembled WGS sequence"/>
</dbReference>
<dbReference type="Gene3D" id="1.10.1740.10">
    <property type="match status" value="1"/>
</dbReference>
<sequence length="177" mass="20409">MREDQIVSGLRANDKATVEYVYEKYSRALLGVILRIIPDRDIAEEVFHDAFVKIIRKIDGYQVEKGRIYTWMSNICRNAAIDKTRSKEFSNSKKTNPIEDYVNAYEDQAGTADYVEGIGVKELLNNLNEDQRFVIKYIYFKGYTHSEISEEFGIPLGTVKSRLRASLAVLKNKLEKI</sequence>
<evidence type="ECO:0000256" key="1">
    <source>
        <dbReference type="ARBA" id="ARBA00010641"/>
    </source>
</evidence>
<dbReference type="InterPro" id="IPR013325">
    <property type="entry name" value="RNA_pol_sigma_r2"/>
</dbReference>
<feature type="domain" description="RNA polymerase sigma-70 region 2" evidence="6">
    <location>
        <begin position="22"/>
        <end position="87"/>
    </location>
</feature>
<dbReference type="InterPro" id="IPR014284">
    <property type="entry name" value="RNA_pol_sigma-70_dom"/>
</dbReference>
<dbReference type="InterPro" id="IPR007627">
    <property type="entry name" value="RNA_pol_sigma70_r2"/>
</dbReference>
<evidence type="ECO:0000256" key="5">
    <source>
        <dbReference type="ARBA" id="ARBA00023163"/>
    </source>
</evidence>
<dbReference type="Pfam" id="PF04545">
    <property type="entry name" value="Sigma70_r4"/>
    <property type="match status" value="1"/>
</dbReference>
<keyword evidence="4" id="KW-0238">DNA-binding</keyword>
<evidence type="ECO:0000259" key="7">
    <source>
        <dbReference type="Pfam" id="PF04545"/>
    </source>
</evidence>
<keyword evidence="5" id="KW-0804">Transcription</keyword>
<dbReference type="OrthoDB" id="9784272at2"/>
<dbReference type="Pfam" id="PF04542">
    <property type="entry name" value="Sigma70_r2"/>
    <property type="match status" value="1"/>
</dbReference>
<evidence type="ECO:0000259" key="6">
    <source>
        <dbReference type="Pfam" id="PF04542"/>
    </source>
</evidence>
<dbReference type="InterPro" id="IPR013324">
    <property type="entry name" value="RNA_pol_sigma_r3/r4-like"/>
</dbReference>
<dbReference type="InterPro" id="IPR036388">
    <property type="entry name" value="WH-like_DNA-bd_sf"/>
</dbReference>
<dbReference type="RefSeq" id="WP_106567755.1">
    <property type="nucleotide sequence ID" value="NZ_PYGF01000007.1"/>
</dbReference>
<protein>
    <submittedName>
        <fullName evidence="8">RNA polymerase sigma-70 factor (ECF subfamily)</fullName>
    </submittedName>
</protein>
<evidence type="ECO:0000313" key="9">
    <source>
        <dbReference type="Proteomes" id="UP000240708"/>
    </source>
</evidence>
<gene>
    <name evidence="8" type="ORF">CLV48_10786</name>
</gene>
<reference evidence="8 9" key="1">
    <citation type="submission" date="2018-03" db="EMBL/GenBank/DDBJ databases">
        <title>Genomic Encyclopedia of Archaeal and Bacterial Type Strains, Phase II (KMG-II): from individual species to whole genera.</title>
        <authorList>
            <person name="Goeker M."/>
        </authorList>
    </citation>
    <scope>NUCLEOTIDE SEQUENCE [LARGE SCALE GENOMIC DNA]</scope>
    <source>
        <strain evidence="8 9">DSM 28057</strain>
    </source>
</reference>
<evidence type="ECO:0000256" key="2">
    <source>
        <dbReference type="ARBA" id="ARBA00023015"/>
    </source>
</evidence>
<dbReference type="SUPFAM" id="SSF88659">
    <property type="entry name" value="Sigma3 and sigma4 domains of RNA polymerase sigma factors"/>
    <property type="match status" value="1"/>
</dbReference>
<feature type="domain" description="RNA polymerase sigma-70 region 4" evidence="7">
    <location>
        <begin position="123"/>
        <end position="171"/>
    </location>
</feature>
<keyword evidence="3" id="KW-0731">Sigma factor</keyword>
<dbReference type="AlphaFoldDB" id="A0A2P8E1L1"/>